<accession>A0ABR7J1H3</accession>
<evidence type="ECO:0000313" key="1">
    <source>
        <dbReference type="EMBL" id="MBC5835793.1"/>
    </source>
</evidence>
<sequence>MAKYNFKFLVFHARPTEKGGYQHLVAQVNVTDKNRKEIISEWDKLLIKYPSDTFLSSLTETNQKFREF</sequence>
<keyword evidence="2" id="KW-1185">Reference proteome</keyword>
<name>A0ABR7J1H3_9FLAO</name>
<protein>
    <recommendedName>
        <fullName evidence="3">DUF4160 domain-containing protein</fullName>
    </recommendedName>
</protein>
<dbReference type="EMBL" id="JACRUN010000008">
    <property type="protein sequence ID" value="MBC5835793.1"/>
    <property type="molecule type" value="Genomic_DNA"/>
</dbReference>
<comment type="caution">
    <text evidence="1">The sequence shown here is derived from an EMBL/GenBank/DDBJ whole genome shotgun (WGS) entry which is preliminary data.</text>
</comment>
<gene>
    <name evidence="1" type="ORF">H8R27_12930</name>
</gene>
<evidence type="ECO:0008006" key="3">
    <source>
        <dbReference type="Google" id="ProtNLM"/>
    </source>
</evidence>
<organism evidence="1 2">
    <name type="scientific">Flavobacterium bernardetii</name>
    <dbReference type="NCBI Taxonomy" id="2813823"/>
    <lineage>
        <taxon>Bacteria</taxon>
        <taxon>Pseudomonadati</taxon>
        <taxon>Bacteroidota</taxon>
        <taxon>Flavobacteriia</taxon>
        <taxon>Flavobacteriales</taxon>
        <taxon>Flavobacteriaceae</taxon>
        <taxon>Flavobacterium</taxon>
    </lineage>
</organism>
<dbReference type="RefSeq" id="WP_166125540.1">
    <property type="nucleotide sequence ID" value="NZ_JAANOQ010000002.1"/>
</dbReference>
<proteinExistence type="predicted"/>
<dbReference type="Proteomes" id="UP000605990">
    <property type="component" value="Unassembled WGS sequence"/>
</dbReference>
<reference evidence="1 2" key="1">
    <citation type="submission" date="2020-08" db="EMBL/GenBank/DDBJ databases">
        <title>Description of novel Flavobacterium F-408 isolate.</title>
        <authorList>
            <person name="Saticioglu I.B."/>
            <person name="Duman M."/>
            <person name="Altun S."/>
        </authorList>
    </citation>
    <scope>NUCLEOTIDE SEQUENCE [LARGE SCALE GENOMIC DNA]</scope>
    <source>
        <strain evidence="1 2">F-408</strain>
    </source>
</reference>
<evidence type="ECO:0000313" key="2">
    <source>
        <dbReference type="Proteomes" id="UP000605990"/>
    </source>
</evidence>